<dbReference type="Pfam" id="PF00106">
    <property type="entry name" value="adh_short"/>
    <property type="match status" value="1"/>
</dbReference>
<dbReference type="SUPFAM" id="SSF51735">
    <property type="entry name" value="NAD(P)-binding Rossmann-fold domains"/>
    <property type="match status" value="1"/>
</dbReference>
<dbReference type="PANTHER" id="PTHR42901:SF1">
    <property type="entry name" value="ALCOHOL DEHYDROGENASE"/>
    <property type="match status" value="1"/>
</dbReference>
<evidence type="ECO:0000256" key="2">
    <source>
        <dbReference type="ARBA" id="ARBA00023002"/>
    </source>
</evidence>
<organism evidence="4 5">
    <name type="scientific">Paractinoplanes lichenicola</name>
    <dbReference type="NCBI Taxonomy" id="2802976"/>
    <lineage>
        <taxon>Bacteria</taxon>
        <taxon>Bacillati</taxon>
        <taxon>Actinomycetota</taxon>
        <taxon>Actinomycetes</taxon>
        <taxon>Micromonosporales</taxon>
        <taxon>Micromonosporaceae</taxon>
        <taxon>Paractinoplanes</taxon>
    </lineage>
</organism>
<dbReference type="Gene3D" id="3.40.50.720">
    <property type="entry name" value="NAD(P)-binding Rossmann-like Domain"/>
    <property type="match status" value="1"/>
</dbReference>
<dbReference type="Proteomes" id="UP000598996">
    <property type="component" value="Unassembled WGS sequence"/>
</dbReference>
<evidence type="ECO:0000256" key="1">
    <source>
        <dbReference type="ARBA" id="ARBA00006484"/>
    </source>
</evidence>
<dbReference type="PIRSF" id="PIRSF000126">
    <property type="entry name" value="11-beta-HSD1"/>
    <property type="match status" value="1"/>
</dbReference>
<dbReference type="PRINTS" id="PR00081">
    <property type="entry name" value="GDHRDH"/>
</dbReference>
<evidence type="ECO:0000256" key="3">
    <source>
        <dbReference type="RuleBase" id="RU000363"/>
    </source>
</evidence>
<evidence type="ECO:0000313" key="5">
    <source>
        <dbReference type="Proteomes" id="UP000598996"/>
    </source>
</evidence>
<dbReference type="InterPro" id="IPR036291">
    <property type="entry name" value="NAD(P)-bd_dom_sf"/>
</dbReference>
<comment type="similarity">
    <text evidence="1 3">Belongs to the short-chain dehydrogenases/reductases (SDR) family.</text>
</comment>
<dbReference type="RefSeq" id="WP_202996249.1">
    <property type="nucleotide sequence ID" value="NZ_JAENHO010000011.1"/>
</dbReference>
<name>A0ABS1VYI2_9ACTN</name>
<keyword evidence="5" id="KW-1185">Reference proteome</keyword>
<dbReference type="InterPro" id="IPR020904">
    <property type="entry name" value="Sc_DH/Rdtase_CS"/>
</dbReference>
<sequence>MQFTGQTALITGASSGIGAAYAKEFAARGANLVLVARGEEVMHRLAEEIRSEYGRKVEVIASDLGVPGAAERLGGQVEELGLAIDVLVNNAGFGLHGDLVDADPARLTTMVQLNCVALVDLTRRLLPGMVTRRRGTVINVASTAAYQPVPHLAVYAATKAFVLSFTEALHAEVKPSGVRVLAISPGATQTQFFEVAGEQAAFGRRRNVRQVVASTMQALDRGRPSRIDGMLNAVVANSSRFAPRRMVLAMGNRTFGG</sequence>
<dbReference type="PANTHER" id="PTHR42901">
    <property type="entry name" value="ALCOHOL DEHYDROGENASE"/>
    <property type="match status" value="1"/>
</dbReference>
<evidence type="ECO:0000313" key="4">
    <source>
        <dbReference type="EMBL" id="MBL7259556.1"/>
    </source>
</evidence>
<protein>
    <submittedName>
        <fullName evidence="4">SDR family oxidoreductase</fullName>
    </submittedName>
</protein>
<gene>
    <name evidence="4" type="ORF">JKJ07_35090</name>
</gene>
<dbReference type="PROSITE" id="PS00061">
    <property type="entry name" value="ADH_SHORT"/>
    <property type="match status" value="1"/>
</dbReference>
<comment type="caution">
    <text evidence="4">The sequence shown here is derived from an EMBL/GenBank/DDBJ whole genome shotgun (WGS) entry which is preliminary data.</text>
</comment>
<dbReference type="EMBL" id="JAENHO010000011">
    <property type="protein sequence ID" value="MBL7259556.1"/>
    <property type="molecule type" value="Genomic_DNA"/>
</dbReference>
<keyword evidence="2" id="KW-0560">Oxidoreductase</keyword>
<proteinExistence type="inferred from homology"/>
<reference evidence="4 5" key="1">
    <citation type="submission" date="2021-01" db="EMBL/GenBank/DDBJ databases">
        <title>Actinoplanes sp. nov. LDG1-01 isolated from lichen.</title>
        <authorList>
            <person name="Saeng-In P."/>
            <person name="Phongsopitanun W."/>
            <person name="Kanchanasin P."/>
            <person name="Yuki M."/>
            <person name="Kudo T."/>
            <person name="Ohkuma M."/>
            <person name="Tanasupawat S."/>
        </authorList>
    </citation>
    <scope>NUCLEOTIDE SEQUENCE [LARGE SCALE GENOMIC DNA]</scope>
    <source>
        <strain evidence="4 5">LDG1-01</strain>
    </source>
</reference>
<dbReference type="PRINTS" id="PR00080">
    <property type="entry name" value="SDRFAMILY"/>
</dbReference>
<dbReference type="InterPro" id="IPR002347">
    <property type="entry name" value="SDR_fam"/>
</dbReference>
<accession>A0ABS1VYI2</accession>